<feature type="compositionally biased region" description="Low complexity" evidence="2">
    <location>
        <begin position="103"/>
        <end position="115"/>
    </location>
</feature>
<keyword evidence="4" id="KW-1185">Reference proteome</keyword>
<feature type="compositionally biased region" description="Acidic residues" evidence="2">
    <location>
        <begin position="255"/>
        <end position="270"/>
    </location>
</feature>
<keyword evidence="1" id="KW-0175">Coiled coil</keyword>
<dbReference type="AlphaFoldDB" id="A0A9P8VQZ2"/>
<evidence type="ECO:0000256" key="1">
    <source>
        <dbReference type="SAM" id="Coils"/>
    </source>
</evidence>
<gene>
    <name evidence="3" type="ORF">B0T10DRAFT_501045</name>
</gene>
<protein>
    <submittedName>
        <fullName evidence="3">Uncharacterized protein</fullName>
    </submittedName>
</protein>
<evidence type="ECO:0000313" key="4">
    <source>
        <dbReference type="Proteomes" id="UP000777438"/>
    </source>
</evidence>
<feature type="region of interest" description="Disordered" evidence="2">
    <location>
        <begin position="216"/>
        <end position="270"/>
    </location>
</feature>
<proteinExistence type="predicted"/>
<organism evidence="3 4">
    <name type="scientific">Thelonectria olida</name>
    <dbReference type="NCBI Taxonomy" id="1576542"/>
    <lineage>
        <taxon>Eukaryota</taxon>
        <taxon>Fungi</taxon>
        <taxon>Dikarya</taxon>
        <taxon>Ascomycota</taxon>
        <taxon>Pezizomycotina</taxon>
        <taxon>Sordariomycetes</taxon>
        <taxon>Hypocreomycetidae</taxon>
        <taxon>Hypocreales</taxon>
        <taxon>Nectriaceae</taxon>
        <taxon>Thelonectria</taxon>
    </lineage>
</organism>
<feature type="compositionally biased region" description="Basic residues" evidence="2">
    <location>
        <begin position="237"/>
        <end position="247"/>
    </location>
</feature>
<sequence>MSSGCSRTASTPVLSPVVRPARLAVVPMRLALRQKSMATNPTLCRAVRNLLNCAAAGGHIVTPGRARSEGVPGRKPVFSQEFTRLGCAWREAFNAAMRSPAPAQSAYAPSSAPSSNLTTPQAERSLVLSGSQLSPIPFPLPAASSQRAPQQAIAALNQLAISFQHNLAQLSQQFADADTARVFRKTAIESARISREEAVENARIAREEEAALRREAAEDARERRTQQLIAAIAGTPRRPRPRRRRRSASPNNELVEIEEDDVVEDEELFK</sequence>
<dbReference type="EMBL" id="JAGPYM010000062">
    <property type="protein sequence ID" value="KAH6870952.1"/>
    <property type="molecule type" value="Genomic_DNA"/>
</dbReference>
<comment type="caution">
    <text evidence="3">The sequence shown here is derived from an EMBL/GenBank/DDBJ whole genome shotgun (WGS) entry which is preliminary data.</text>
</comment>
<dbReference type="Proteomes" id="UP000777438">
    <property type="component" value="Unassembled WGS sequence"/>
</dbReference>
<reference evidence="3 4" key="1">
    <citation type="journal article" date="2021" name="Nat. Commun.">
        <title>Genetic determinants of endophytism in the Arabidopsis root mycobiome.</title>
        <authorList>
            <person name="Mesny F."/>
            <person name="Miyauchi S."/>
            <person name="Thiergart T."/>
            <person name="Pickel B."/>
            <person name="Atanasova L."/>
            <person name="Karlsson M."/>
            <person name="Huettel B."/>
            <person name="Barry K.W."/>
            <person name="Haridas S."/>
            <person name="Chen C."/>
            <person name="Bauer D."/>
            <person name="Andreopoulos W."/>
            <person name="Pangilinan J."/>
            <person name="LaButti K."/>
            <person name="Riley R."/>
            <person name="Lipzen A."/>
            <person name="Clum A."/>
            <person name="Drula E."/>
            <person name="Henrissat B."/>
            <person name="Kohler A."/>
            <person name="Grigoriev I.V."/>
            <person name="Martin F.M."/>
            <person name="Hacquard S."/>
        </authorList>
    </citation>
    <scope>NUCLEOTIDE SEQUENCE [LARGE SCALE GENOMIC DNA]</scope>
    <source>
        <strain evidence="3 4">MPI-CAGE-CH-0241</strain>
    </source>
</reference>
<feature type="coiled-coil region" evidence="1">
    <location>
        <begin position="188"/>
        <end position="215"/>
    </location>
</feature>
<accession>A0A9P8VQZ2</accession>
<feature type="region of interest" description="Disordered" evidence="2">
    <location>
        <begin position="103"/>
        <end position="124"/>
    </location>
</feature>
<feature type="compositionally biased region" description="Basic and acidic residues" evidence="2">
    <location>
        <begin position="216"/>
        <end position="225"/>
    </location>
</feature>
<evidence type="ECO:0000313" key="3">
    <source>
        <dbReference type="EMBL" id="KAH6870952.1"/>
    </source>
</evidence>
<name>A0A9P8VQZ2_9HYPO</name>
<evidence type="ECO:0000256" key="2">
    <source>
        <dbReference type="SAM" id="MobiDB-lite"/>
    </source>
</evidence>